<dbReference type="Gene3D" id="3.40.1380.10">
    <property type="match status" value="1"/>
</dbReference>
<dbReference type="InterPro" id="IPR023632">
    <property type="entry name" value="ATP_synth_F1_gsu_CS"/>
</dbReference>
<comment type="subcellular location">
    <subcellularLocation>
        <location evidence="10">Cell membrane</location>
        <topology evidence="10">Peripheral membrane protein</topology>
    </subcellularLocation>
    <subcellularLocation>
        <location evidence="2">Membrane</location>
        <topology evidence="2">Peripheral membrane protein</topology>
    </subcellularLocation>
</comment>
<dbReference type="EMBL" id="MFGB01000010">
    <property type="protein sequence ID" value="OGF27049.1"/>
    <property type="molecule type" value="Genomic_DNA"/>
</dbReference>
<dbReference type="GO" id="GO:0042777">
    <property type="term" value="P:proton motive force-driven plasma membrane ATP synthesis"/>
    <property type="evidence" value="ECO:0007669"/>
    <property type="project" value="UniProtKB-UniRule"/>
</dbReference>
<evidence type="ECO:0000256" key="2">
    <source>
        <dbReference type="ARBA" id="ARBA00004170"/>
    </source>
</evidence>
<dbReference type="GO" id="GO:0045259">
    <property type="term" value="C:proton-transporting ATP synthase complex"/>
    <property type="evidence" value="ECO:0007669"/>
    <property type="project" value="UniProtKB-KW"/>
</dbReference>
<evidence type="ECO:0000313" key="12">
    <source>
        <dbReference type="Proteomes" id="UP000178367"/>
    </source>
</evidence>
<dbReference type="Proteomes" id="UP000178367">
    <property type="component" value="Unassembled WGS sequence"/>
</dbReference>
<keyword evidence="7 10" id="KW-0472">Membrane</keyword>
<evidence type="ECO:0000256" key="6">
    <source>
        <dbReference type="ARBA" id="ARBA00023065"/>
    </source>
</evidence>
<comment type="function">
    <text evidence="1 10">Produces ATP from ADP in the presence of a proton gradient across the membrane. The gamma chain is believed to be important in regulating ATPase activity and the flow of protons through the CF(0) complex.</text>
</comment>
<dbReference type="PANTHER" id="PTHR11693:SF22">
    <property type="entry name" value="ATP SYNTHASE SUBUNIT GAMMA, MITOCHONDRIAL"/>
    <property type="match status" value="1"/>
</dbReference>
<dbReference type="GO" id="GO:0005524">
    <property type="term" value="F:ATP binding"/>
    <property type="evidence" value="ECO:0007669"/>
    <property type="project" value="UniProtKB-UniRule"/>
</dbReference>
<dbReference type="Pfam" id="PF00231">
    <property type="entry name" value="ATP-synt"/>
    <property type="match status" value="1"/>
</dbReference>
<dbReference type="NCBIfam" id="TIGR01146">
    <property type="entry name" value="ATPsyn_F1gamma"/>
    <property type="match status" value="1"/>
</dbReference>
<dbReference type="GO" id="GO:0046933">
    <property type="term" value="F:proton-transporting ATP synthase activity, rotational mechanism"/>
    <property type="evidence" value="ECO:0007669"/>
    <property type="project" value="UniProtKB-UniRule"/>
</dbReference>
<accession>A0A1F5SK65</accession>
<evidence type="ECO:0000256" key="4">
    <source>
        <dbReference type="ARBA" id="ARBA00022448"/>
    </source>
</evidence>
<keyword evidence="6 10" id="KW-0406">Ion transport</keyword>
<protein>
    <recommendedName>
        <fullName evidence="10">ATP synthase gamma chain</fullName>
    </recommendedName>
    <alternativeName>
        <fullName evidence="10">ATP synthase F1 sector gamma subunit</fullName>
    </alternativeName>
    <alternativeName>
        <fullName evidence="10">F-ATPase gamma subunit</fullName>
    </alternativeName>
</protein>
<dbReference type="PRINTS" id="PR00126">
    <property type="entry name" value="ATPASEGAMMA"/>
</dbReference>
<dbReference type="InterPro" id="IPR000131">
    <property type="entry name" value="ATP_synth_F1_gsu"/>
</dbReference>
<keyword evidence="10" id="KW-1003">Cell membrane</keyword>
<evidence type="ECO:0000256" key="5">
    <source>
        <dbReference type="ARBA" id="ARBA00022781"/>
    </source>
</evidence>
<comment type="subunit">
    <text evidence="10">F-type ATPases have 2 components, CF(1) - the catalytic core - and CF(0) - the membrane proton channel. CF(1) has five subunits: alpha(3), beta(3), gamma(1), delta(1), epsilon(1). CF(0) has three main subunits: a, b and c.</text>
</comment>
<evidence type="ECO:0000313" key="11">
    <source>
        <dbReference type="EMBL" id="OGF27049.1"/>
    </source>
</evidence>
<organism evidence="11 12">
    <name type="scientific">Candidatus Falkowbacteria bacterium RIFOXYA2_FULL_47_19</name>
    <dbReference type="NCBI Taxonomy" id="1797994"/>
    <lineage>
        <taxon>Bacteria</taxon>
        <taxon>Candidatus Falkowiibacteriota</taxon>
    </lineage>
</organism>
<dbReference type="SUPFAM" id="SSF52943">
    <property type="entry name" value="ATP synthase (F1-ATPase), gamma subunit"/>
    <property type="match status" value="1"/>
</dbReference>
<proteinExistence type="inferred from homology"/>
<keyword evidence="4 10" id="KW-0813">Transport</keyword>
<dbReference type="PROSITE" id="PS00153">
    <property type="entry name" value="ATPASE_GAMMA"/>
    <property type="match status" value="1"/>
</dbReference>
<keyword evidence="5 10" id="KW-0375">Hydrogen ion transport</keyword>
<dbReference type="STRING" id="1797994.A2227_04125"/>
<reference evidence="11 12" key="1">
    <citation type="journal article" date="2016" name="Nat. Commun.">
        <title>Thousands of microbial genomes shed light on interconnected biogeochemical processes in an aquifer system.</title>
        <authorList>
            <person name="Anantharaman K."/>
            <person name="Brown C.T."/>
            <person name="Hug L.A."/>
            <person name="Sharon I."/>
            <person name="Castelle C.J."/>
            <person name="Probst A.J."/>
            <person name="Thomas B.C."/>
            <person name="Singh A."/>
            <person name="Wilkins M.J."/>
            <person name="Karaoz U."/>
            <person name="Brodie E.L."/>
            <person name="Williams K.H."/>
            <person name="Hubbard S.S."/>
            <person name="Banfield J.F."/>
        </authorList>
    </citation>
    <scope>NUCLEOTIDE SEQUENCE [LARGE SCALE GENOMIC DNA]</scope>
</reference>
<evidence type="ECO:0000256" key="1">
    <source>
        <dbReference type="ARBA" id="ARBA00003456"/>
    </source>
</evidence>
<dbReference type="PANTHER" id="PTHR11693">
    <property type="entry name" value="ATP SYNTHASE GAMMA CHAIN"/>
    <property type="match status" value="1"/>
</dbReference>
<name>A0A1F5SK65_9BACT</name>
<evidence type="ECO:0000256" key="7">
    <source>
        <dbReference type="ARBA" id="ARBA00023136"/>
    </source>
</evidence>
<gene>
    <name evidence="10" type="primary">atpG</name>
    <name evidence="11" type="ORF">A2227_04125</name>
</gene>
<dbReference type="InterPro" id="IPR035968">
    <property type="entry name" value="ATP_synth_F1_ATPase_gsu"/>
</dbReference>
<evidence type="ECO:0000256" key="3">
    <source>
        <dbReference type="ARBA" id="ARBA00007681"/>
    </source>
</evidence>
<evidence type="ECO:0000256" key="9">
    <source>
        <dbReference type="ARBA" id="ARBA00023310"/>
    </source>
</evidence>
<evidence type="ECO:0000256" key="10">
    <source>
        <dbReference type="HAMAP-Rule" id="MF_00815"/>
    </source>
</evidence>
<evidence type="ECO:0000256" key="8">
    <source>
        <dbReference type="ARBA" id="ARBA00023196"/>
    </source>
</evidence>
<dbReference type="HAMAP" id="MF_00815">
    <property type="entry name" value="ATP_synth_gamma_bact"/>
    <property type="match status" value="1"/>
</dbReference>
<keyword evidence="9 10" id="KW-0066">ATP synthesis</keyword>
<dbReference type="CDD" id="cd12151">
    <property type="entry name" value="F1-ATPase_gamma"/>
    <property type="match status" value="1"/>
</dbReference>
<dbReference type="GO" id="GO:0005886">
    <property type="term" value="C:plasma membrane"/>
    <property type="evidence" value="ECO:0007669"/>
    <property type="project" value="UniProtKB-SubCell"/>
</dbReference>
<sequence length="328" mass="36669">MAKIKEIQRRIKSIANTKKITRAMEMVAAAKMRKAVEAVLKTRTYANLSWTTVLNISQSTDCRINGEGLHPLLRTRSSAKKVAIVLFTSNRGLCGGFNAAIMNKAHDSIVKHLYNDQKEKIDTDFIVVGNKGRAIHTRYGHNVTAEFPKSDAISSVTEVRAVSRLVIDDFMAGKYDKIMVAYTDYMSAAKQLPRVKQLLPVDIGAEKDHYLGVVGVDSRVGLDREFVQSKEDKYLREKKNIFIFEYEPSPEEVLEEMLPRLIEMQLYQALLESNASEESARMSAMHQATEAANDMVNELTLFYNKARQSGITAEIAEISAGANALADD</sequence>
<comment type="similarity">
    <text evidence="3 10">Belongs to the ATPase gamma chain family.</text>
</comment>
<comment type="caution">
    <text evidence="11">The sequence shown here is derived from an EMBL/GenBank/DDBJ whole genome shotgun (WGS) entry which is preliminary data.</text>
</comment>
<keyword evidence="8 10" id="KW-0139">CF(1)</keyword>
<dbReference type="AlphaFoldDB" id="A0A1F5SK65"/>
<dbReference type="Gene3D" id="1.10.287.80">
    <property type="entry name" value="ATP synthase, gamma subunit, helix hairpin domain"/>
    <property type="match status" value="2"/>
</dbReference>